<comment type="caution">
    <text evidence="14">The sequence shown here is derived from an EMBL/GenBank/DDBJ whole genome shotgun (WGS) entry which is preliminary data.</text>
</comment>
<dbReference type="AlphaFoldDB" id="A0A833QX06"/>
<gene>
    <name evidence="14" type="ORF">FCM35_KLT07600</name>
</gene>
<evidence type="ECO:0000256" key="8">
    <source>
        <dbReference type="ARBA" id="ARBA00022989"/>
    </source>
</evidence>
<keyword evidence="8" id="KW-1133">Transmembrane helix</keyword>
<proteinExistence type="inferred from homology"/>
<evidence type="ECO:0000256" key="5">
    <source>
        <dbReference type="ARBA" id="ARBA00022792"/>
    </source>
</evidence>
<dbReference type="Gene3D" id="3.40.50.1000">
    <property type="entry name" value="HAD superfamily/HAD-like"/>
    <property type="match status" value="1"/>
</dbReference>
<keyword evidence="15" id="KW-1185">Reference proteome</keyword>
<protein>
    <recommendedName>
        <fullName evidence="12">Mitochondrial import inner membrane translocase subunit TIM50</fullName>
    </recommendedName>
</protein>
<keyword evidence="5" id="KW-0999">Mitochondrion inner membrane</keyword>
<evidence type="ECO:0000256" key="3">
    <source>
        <dbReference type="ARBA" id="ARBA00022448"/>
    </source>
</evidence>
<dbReference type="FunFam" id="3.40.50.1000:FF:000019">
    <property type="entry name" value="Mitochondrial import inner membrane translocase subunit TIM50"/>
    <property type="match status" value="1"/>
</dbReference>
<reference evidence="14" key="1">
    <citation type="submission" date="2020-01" db="EMBL/GenBank/DDBJ databases">
        <title>Genome sequence of Kobresia littledalei, the first chromosome-level genome in the family Cyperaceae.</title>
        <authorList>
            <person name="Qu G."/>
        </authorList>
    </citation>
    <scope>NUCLEOTIDE SEQUENCE</scope>
    <source>
        <strain evidence="14">C.B.Clarke</strain>
        <tissue evidence="14">Leaf</tissue>
    </source>
</reference>
<dbReference type="OrthoDB" id="287041at2759"/>
<dbReference type="Pfam" id="PF03031">
    <property type="entry name" value="NIF"/>
    <property type="match status" value="1"/>
</dbReference>
<keyword evidence="10 12" id="KW-0496">Mitochondrion</keyword>
<dbReference type="GO" id="GO:0005744">
    <property type="term" value="C:TIM23 mitochondrial import inner membrane translocase complex"/>
    <property type="evidence" value="ECO:0007669"/>
    <property type="project" value="UniProtKB-UniRule"/>
</dbReference>
<dbReference type="SMART" id="SM00577">
    <property type="entry name" value="CPDc"/>
    <property type="match status" value="1"/>
</dbReference>
<sequence>MSHLMCRIMRARALSSLLSANPRTTRAFADAAAKDPAAAAALGAVSSEANASGEKAAEAQTPVLEEPAGGKRSFGWLKFGAFAALTGATGAVGYYSYAYSLDELEHMTKDFRKKAYFSAQDYSSSSSPEKADFSAQDNSSSSFLEKAKAFLKSGAWSIAVKPIEFYLDTRAKIEDEVRGFTEPLSEKLLPDLHPQEQHVFTLVLDLQETLIYSDWRRERGWRTFKRPGLEAFLERLAKFYEIVVYSDQLPMFVDPVIDRLDQKGCIRYRLSRPATKYIDGKHFRDLSKLNRDPSRIIYISGHALESCLQPENAVPIKPWKMDDNLDTELLDLLPFLEYVALHRPADIRAVLQSYQGHDIPKEFLERSKEHQRRMQGQKKPGLLGKW</sequence>
<keyword evidence="11" id="KW-0472">Membrane</keyword>
<feature type="domain" description="FCP1 homology" evidence="13">
    <location>
        <begin position="195"/>
        <end position="339"/>
    </location>
</feature>
<evidence type="ECO:0000259" key="13">
    <source>
        <dbReference type="PROSITE" id="PS50969"/>
    </source>
</evidence>
<evidence type="ECO:0000256" key="1">
    <source>
        <dbReference type="ARBA" id="ARBA00004434"/>
    </source>
</evidence>
<dbReference type="PROSITE" id="PS50969">
    <property type="entry name" value="FCP1"/>
    <property type="match status" value="1"/>
</dbReference>
<evidence type="ECO:0000313" key="15">
    <source>
        <dbReference type="Proteomes" id="UP000623129"/>
    </source>
</evidence>
<evidence type="ECO:0000313" key="14">
    <source>
        <dbReference type="EMBL" id="KAF3327482.1"/>
    </source>
</evidence>
<dbReference type="GO" id="GO:0015031">
    <property type="term" value="P:protein transport"/>
    <property type="evidence" value="ECO:0007669"/>
    <property type="project" value="UniProtKB-KW"/>
</dbReference>
<evidence type="ECO:0000256" key="12">
    <source>
        <dbReference type="RuleBase" id="RU365079"/>
    </source>
</evidence>
<dbReference type="InterPro" id="IPR036412">
    <property type="entry name" value="HAD-like_sf"/>
</dbReference>
<evidence type="ECO:0000256" key="7">
    <source>
        <dbReference type="ARBA" id="ARBA00022946"/>
    </source>
</evidence>
<comment type="function">
    <text evidence="12">Essential component of the TIM23 complex, a complex that mediates the translocation of transit peptide-containing proteins across the mitochondrial inner membrane.</text>
</comment>
<keyword evidence="3 12" id="KW-0813">Transport</keyword>
<name>A0A833QX06_9POAL</name>
<comment type="similarity">
    <text evidence="2 12">Belongs to the TIM50 family.</text>
</comment>
<dbReference type="InterPro" id="IPR004274">
    <property type="entry name" value="FCP1_dom"/>
</dbReference>
<dbReference type="CDD" id="cd07521">
    <property type="entry name" value="HAD_FCP1-like"/>
    <property type="match status" value="1"/>
</dbReference>
<keyword evidence="9 12" id="KW-0811">Translocation</keyword>
<evidence type="ECO:0000256" key="6">
    <source>
        <dbReference type="ARBA" id="ARBA00022927"/>
    </source>
</evidence>
<comment type="subcellular location">
    <subcellularLocation>
        <location evidence="1 12">Mitochondrion inner membrane</location>
        <topology evidence="1 12">Single-pass membrane protein</topology>
    </subcellularLocation>
</comment>
<keyword evidence="6 12" id="KW-0653">Protein transport</keyword>
<organism evidence="14 15">
    <name type="scientific">Carex littledalei</name>
    <dbReference type="NCBI Taxonomy" id="544730"/>
    <lineage>
        <taxon>Eukaryota</taxon>
        <taxon>Viridiplantae</taxon>
        <taxon>Streptophyta</taxon>
        <taxon>Embryophyta</taxon>
        <taxon>Tracheophyta</taxon>
        <taxon>Spermatophyta</taxon>
        <taxon>Magnoliopsida</taxon>
        <taxon>Liliopsida</taxon>
        <taxon>Poales</taxon>
        <taxon>Cyperaceae</taxon>
        <taxon>Cyperoideae</taxon>
        <taxon>Cariceae</taxon>
        <taxon>Carex</taxon>
        <taxon>Carex subgen. Euthyceras</taxon>
    </lineage>
</organism>
<dbReference type="PANTHER" id="PTHR12210">
    <property type="entry name" value="DULLARD PROTEIN PHOSPHATASE"/>
    <property type="match status" value="1"/>
</dbReference>
<evidence type="ECO:0000256" key="4">
    <source>
        <dbReference type="ARBA" id="ARBA00022692"/>
    </source>
</evidence>
<evidence type="ECO:0000256" key="2">
    <source>
        <dbReference type="ARBA" id="ARBA00006344"/>
    </source>
</evidence>
<dbReference type="EMBL" id="SWLB01000017">
    <property type="protein sequence ID" value="KAF3327482.1"/>
    <property type="molecule type" value="Genomic_DNA"/>
</dbReference>
<evidence type="ECO:0000256" key="9">
    <source>
        <dbReference type="ARBA" id="ARBA00023010"/>
    </source>
</evidence>
<keyword evidence="4" id="KW-0812">Transmembrane</keyword>
<keyword evidence="7 12" id="KW-0809">Transit peptide</keyword>
<comment type="subunit">
    <text evidence="12">Component of the TIM23 complex.</text>
</comment>
<evidence type="ECO:0000256" key="10">
    <source>
        <dbReference type="ARBA" id="ARBA00023128"/>
    </source>
</evidence>
<accession>A0A833QX06</accession>
<dbReference type="InterPro" id="IPR050365">
    <property type="entry name" value="TIM50"/>
</dbReference>
<dbReference type="SUPFAM" id="SSF56784">
    <property type="entry name" value="HAD-like"/>
    <property type="match status" value="1"/>
</dbReference>
<evidence type="ECO:0000256" key="11">
    <source>
        <dbReference type="ARBA" id="ARBA00023136"/>
    </source>
</evidence>
<dbReference type="InterPro" id="IPR023214">
    <property type="entry name" value="HAD_sf"/>
</dbReference>
<dbReference type="Proteomes" id="UP000623129">
    <property type="component" value="Unassembled WGS sequence"/>
</dbReference>